<organism evidence="4 5">
    <name type="scientific">Micromonospora sonneratiae</name>
    <dbReference type="NCBI Taxonomy" id="1184706"/>
    <lineage>
        <taxon>Bacteria</taxon>
        <taxon>Bacillati</taxon>
        <taxon>Actinomycetota</taxon>
        <taxon>Actinomycetes</taxon>
        <taxon>Micromonosporales</taxon>
        <taxon>Micromonosporaceae</taxon>
        <taxon>Micromonospora</taxon>
    </lineage>
</organism>
<name>A0ABW3Y6H7_9ACTN</name>
<evidence type="ECO:0000313" key="5">
    <source>
        <dbReference type="Proteomes" id="UP001597260"/>
    </source>
</evidence>
<keyword evidence="5" id="KW-1185">Reference proteome</keyword>
<dbReference type="Pfam" id="PF03033">
    <property type="entry name" value="Glyco_transf_28"/>
    <property type="match status" value="1"/>
</dbReference>
<dbReference type="InterPro" id="IPR050426">
    <property type="entry name" value="Glycosyltransferase_28"/>
</dbReference>
<sequence length="391" mass="42128">MALVLMVIHGTDGDVLPFVRVGRALRARGHDVTVLSHEYYRPVVDAAGIGFVPIDTISEYEYYLADAGDQADATEIGEFRHHFDRTGLFAQLRFECRELLRRHRPGHTVLVGAPISGQSALIAAEATGAPLVCLAHSPFQFQALSRVGWLYGEVLADRIDAARAEVGLAGVRDWPGWMWSADRYVGLWPDWFDRAGTPAPAGVQLAGFVLADDGQHEEHAVPPEAAELLAGAVPPLLITGGTGRLLHREFYRTAVEAVRLLDRPALLAVRHRELVPDPLPPNVRWFPRLPFPAVAPRVAAVVHHGGIGTLARALTSNTGQVILASGLDRPDNAGRVARHGAANWLPEERWTPREVADAIRATLAAPRPAHDAGPDGTEGAADAIEATLPAG</sequence>
<dbReference type="Gene3D" id="3.40.50.2000">
    <property type="entry name" value="Glycogen Phosphorylase B"/>
    <property type="match status" value="2"/>
</dbReference>
<evidence type="ECO:0000313" key="4">
    <source>
        <dbReference type="EMBL" id="MFD1319530.1"/>
    </source>
</evidence>
<gene>
    <name evidence="4" type="ORF">ACFQ4H_00215</name>
</gene>
<reference evidence="5" key="1">
    <citation type="journal article" date="2019" name="Int. J. Syst. Evol. Microbiol.">
        <title>The Global Catalogue of Microorganisms (GCM) 10K type strain sequencing project: providing services to taxonomists for standard genome sequencing and annotation.</title>
        <authorList>
            <consortium name="The Broad Institute Genomics Platform"/>
            <consortium name="The Broad Institute Genome Sequencing Center for Infectious Disease"/>
            <person name="Wu L."/>
            <person name="Ma J."/>
        </authorList>
    </citation>
    <scope>NUCLEOTIDE SEQUENCE [LARGE SCALE GENOMIC DNA]</scope>
    <source>
        <strain evidence="5">JCM 31037</strain>
    </source>
</reference>
<feature type="domain" description="Erythromycin biosynthesis protein CIII-like C-terminal" evidence="3">
    <location>
        <begin position="269"/>
        <end position="364"/>
    </location>
</feature>
<dbReference type="InterPro" id="IPR004276">
    <property type="entry name" value="GlycoTrans_28_N"/>
</dbReference>
<dbReference type="EMBL" id="JBHTMP010000001">
    <property type="protein sequence ID" value="MFD1319530.1"/>
    <property type="molecule type" value="Genomic_DNA"/>
</dbReference>
<protein>
    <submittedName>
        <fullName evidence="4">Glycosyltransferase</fullName>
    </submittedName>
</protein>
<dbReference type="PANTHER" id="PTHR48050:SF13">
    <property type="entry name" value="STEROL 3-BETA-GLUCOSYLTRANSFERASE UGT80A2"/>
    <property type="match status" value="1"/>
</dbReference>
<dbReference type="Pfam" id="PF06722">
    <property type="entry name" value="EryCIII-like_C"/>
    <property type="match status" value="1"/>
</dbReference>
<evidence type="ECO:0000259" key="3">
    <source>
        <dbReference type="Pfam" id="PF06722"/>
    </source>
</evidence>
<dbReference type="PANTHER" id="PTHR48050">
    <property type="entry name" value="STEROL 3-BETA-GLUCOSYLTRANSFERASE"/>
    <property type="match status" value="1"/>
</dbReference>
<evidence type="ECO:0000256" key="1">
    <source>
        <dbReference type="SAM" id="MobiDB-lite"/>
    </source>
</evidence>
<dbReference type="Proteomes" id="UP001597260">
    <property type="component" value="Unassembled WGS sequence"/>
</dbReference>
<accession>A0ABW3Y6H7</accession>
<dbReference type="SUPFAM" id="SSF53756">
    <property type="entry name" value="UDP-Glycosyltransferase/glycogen phosphorylase"/>
    <property type="match status" value="1"/>
</dbReference>
<feature type="domain" description="Glycosyltransferase family 28 N-terminal" evidence="2">
    <location>
        <begin position="4"/>
        <end position="131"/>
    </location>
</feature>
<proteinExistence type="predicted"/>
<dbReference type="InterPro" id="IPR010610">
    <property type="entry name" value="EryCIII-like_C"/>
</dbReference>
<feature type="region of interest" description="Disordered" evidence="1">
    <location>
        <begin position="366"/>
        <end position="391"/>
    </location>
</feature>
<dbReference type="RefSeq" id="WP_377565441.1">
    <property type="nucleotide sequence ID" value="NZ_JBHTMP010000001.1"/>
</dbReference>
<comment type="caution">
    <text evidence="4">The sequence shown here is derived from an EMBL/GenBank/DDBJ whole genome shotgun (WGS) entry which is preliminary data.</text>
</comment>
<evidence type="ECO:0000259" key="2">
    <source>
        <dbReference type="Pfam" id="PF03033"/>
    </source>
</evidence>